<reference evidence="4" key="1">
    <citation type="submission" date="2021-02" db="EMBL/GenBank/DDBJ databases">
        <title>Psilocybe cubensis genome.</title>
        <authorList>
            <person name="Mckernan K.J."/>
            <person name="Crawford S."/>
            <person name="Trippe A."/>
            <person name="Kane L.T."/>
            <person name="Mclaughlin S."/>
        </authorList>
    </citation>
    <scope>NUCLEOTIDE SEQUENCE [LARGE SCALE GENOMIC DNA]</scope>
    <source>
        <strain evidence="4">MGC-MH-2018</strain>
    </source>
</reference>
<feature type="region of interest" description="Disordered" evidence="1">
    <location>
        <begin position="3130"/>
        <end position="3164"/>
    </location>
</feature>
<name>A0A8H7Y7N6_PSICU</name>
<dbReference type="EMBL" id="JAFIQS010000002">
    <property type="protein sequence ID" value="KAG5172846.1"/>
    <property type="molecule type" value="Genomic_DNA"/>
</dbReference>
<feature type="compositionally biased region" description="Acidic residues" evidence="1">
    <location>
        <begin position="1188"/>
        <end position="1197"/>
    </location>
</feature>
<comment type="caution">
    <text evidence="4">The sequence shown here is derived from an EMBL/GenBank/DDBJ whole genome shotgun (WGS) entry which is preliminary data.</text>
</comment>
<protein>
    <recommendedName>
        <fullName evidence="3">Csf1 N-terminal domain-containing protein</fullName>
    </recommendedName>
</protein>
<evidence type="ECO:0000256" key="2">
    <source>
        <dbReference type="SAM" id="Phobius"/>
    </source>
</evidence>
<accession>A0A8H7Y7N6</accession>
<keyword evidence="2" id="KW-0812">Transmembrane</keyword>
<feature type="region of interest" description="Disordered" evidence="1">
    <location>
        <begin position="1124"/>
        <end position="1199"/>
    </location>
</feature>
<evidence type="ECO:0000259" key="3">
    <source>
        <dbReference type="Pfam" id="PF21678"/>
    </source>
</evidence>
<dbReference type="PANTHER" id="PTHR32085:SF3">
    <property type="entry name" value="PROTEIN CSF1"/>
    <property type="match status" value="1"/>
</dbReference>
<keyword evidence="2" id="KW-0472">Membrane</keyword>
<dbReference type="GO" id="GO:0016020">
    <property type="term" value="C:membrane"/>
    <property type="evidence" value="ECO:0007669"/>
    <property type="project" value="InterPro"/>
</dbReference>
<evidence type="ECO:0000256" key="1">
    <source>
        <dbReference type="SAM" id="MobiDB-lite"/>
    </source>
</evidence>
<evidence type="ECO:0000313" key="4">
    <source>
        <dbReference type="EMBL" id="KAG5172846.1"/>
    </source>
</evidence>
<feature type="transmembrane region" description="Helical" evidence="2">
    <location>
        <begin position="6"/>
        <end position="25"/>
    </location>
</feature>
<proteinExistence type="predicted"/>
<gene>
    <name evidence="4" type="ORF">JR316_002349</name>
</gene>
<dbReference type="InterPro" id="IPR029636">
    <property type="entry name" value="Csf1"/>
</dbReference>
<dbReference type="GO" id="GO:0006113">
    <property type="term" value="P:fermentation"/>
    <property type="evidence" value="ECO:0007669"/>
    <property type="project" value="InterPro"/>
</dbReference>
<keyword evidence="2" id="KW-1133">Transmembrane helix</keyword>
<dbReference type="PANTHER" id="PTHR32085">
    <property type="entry name" value="PROTEIN CSF1"/>
    <property type="match status" value="1"/>
</dbReference>
<organism evidence="4">
    <name type="scientific">Psilocybe cubensis</name>
    <name type="common">Psychedelic mushroom</name>
    <name type="synonym">Stropharia cubensis</name>
    <dbReference type="NCBI Taxonomy" id="181762"/>
    <lineage>
        <taxon>Eukaryota</taxon>
        <taxon>Fungi</taxon>
        <taxon>Dikarya</taxon>
        <taxon>Basidiomycota</taxon>
        <taxon>Agaricomycotina</taxon>
        <taxon>Agaricomycetes</taxon>
        <taxon>Agaricomycetidae</taxon>
        <taxon>Agaricales</taxon>
        <taxon>Agaricineae</taxon>
        <taxon>Strophariaceae</taxon>
        <taxon>Psilocybe</taxon>
    </lineage>
</organism>
<dbReference type="Pfam" id="PF21678">
    <property type="entry name" value="Csf1_N"/>
    <property type="match status" value="1"/>
</dbReference>
<feature type="domain" description="Csf1 N-terminal" evidence="3">
    <location>
        <begin position="18"/>
        <end position="788"/>
    </location>
</feature>
<dbReference type="InterPro" id="IPR048636">
    <property type="entry name" value="Csf1_N"/>
</dbReference>
<sequence length="3306" mass="372029">MLNLNLLGICIAIVAALIFYFFYWNRFIAYVIGQTIRILSWNQESPIIRIDIGSIHFSILAGRILLKDVSYHSSNQTVKVVKGQIQWRYWIRRPTLDDDISPSRGENGKEAFPQRSCRIQLTFEGVEWFIYNRTAAYDTILEEIDRTSRPTSRSSSHYRLFRRFSRQGDTSILYPPSAFRSSIYVPKSIQQTLKWLRSQLPTLDPKDLLPFGIEIRTGAIVLGNPSTPHLLVSEFQSASGTFGIVPSRSKHDLYKQVLNLKFRKPSIRLVHNDDYVDPMTVVGSLVHGRLKHHSTLRKPYFYQPYRAFVKIWRQMNLYSIMNDYFSTRRIQRANTLPVRPSTTSPKLKKGTDEDTPIGIDFSTFEYAIERKILEAPILDLTYYVDIVGEVPPQPNIDHRHGSGVYDVHAGDTPPEWGFDIVIYGGLLRYGPWADRQRIELQRIFFPPSYLDLAVTPILKPGEKRVWANLQVFIELRDSTTLHVPFREASKDWQWDGKVEYPQRPRVREAASIIVDVGDRSSINYIMPMVVGPTGYESTFEVHLDTVSITSSLNDIHILSAESCRVRGELPSPIRWDALRTWSIAVYLRQPVLFLLRDHIDMFTDLARDWVAGPPTEYQKFIPMIYTFKLEMHHFQLNLYANDQNIVDKPLIKDENALLSLTGPHLKNTMTIPSNKFRPESTSIPFYITTPHVSVKMSLPRWNTHARYAPQDGIDLLEADLLSISGSYLYFSSVMAEYVEQLKIQFDLRGVVFRAYGWSIRYFMVLRDNYLGSFTHFQTLSEYLDKRKKNAPVGDPVAQKYRPGKANMLQVELFLHVNDSNILLPIPLIGMATHATDGTIPTNGTSRHLNFHVPEFQLQLRLHDYYMEMSLNLETITGTIYTPPSIPDNALNERIVLIDGIDVTANRLFGPQPRTATYVCMWEISVGKVKASLTANDANVLASAIHSFRLNFVDVVNAPAHDFMPAVDPDVTFYKVTVKPIELTWKSERAALYVQLPHGLVFDSNDLGAHQYRSVMALRIHQLNASVLLASSTERKNQWLEAASVLFDMDLDIYSSPTGHRGMTRKQLLFIEEQDKPTGRAKFMFNQLRQRIQENDSLDQRLHRGGVFLPQPSLPGAFCDNSTSYPSLQSHTHRTRPPSWRLSTFTNLSDSEEEEAISEVDRDARLARTRTSTPAPETRTDDVTMSSGDESDDADLTDGDSIWSDIEDIDGDGISSMLLFYSSIVKQYSSNWVRSSDSWDGAAFTSTRNSASFLSDFDNNETETCFRPVFECTHVTLPEDLPKDTGVTAFRVNFNKKINVLFTPLLIPAVACFEEDINNIALTHGMVIDSLLVTCLSQAKGPAKMGYRILDLNVTSLTVQMLQHIGVSDEATLGGDINHEALTPRNLDITAITKVAIRGARLLGTFGRQIQPNIDVVIDRFIGTVDVSIDKRTLDSSMADPTIVALTISSSVLKISQHSMRQNHGVIDIRLGNRGPEIITATATAMSLSGMHFMRRAKTLQRDQLSNKRAMIGNLLKVTEKHPVIDSLSITQPSYLVQTGIPHVLRTDATFRLLYHLRNTLWSMDEDENSLLHQSTGKVQLQELLTLVQSRLTLLDQDICSVDHLSSISFFLSDEKPNHLEQSTKYSLSVLTLLVGTSTITILAPSGKTSSRLNIDNLAVEVQPKLSQLIQFNFNNPSSASQTSLRSKTSRSVQQAVIVLSVHEITLIVSPHLMYFAQHVLRVTRQFQSSQVNVSTPKYGRGSWEKSYNSSSKLWHIELIGTVHRLRIQAGAENLIVVMGIQGLQTASTMLTLNKRTIQSMNHSILFNQVFLQARSPANPAKENEQDILASLAFNTARISVIAKPEDTTTNLKLVFALAGLQLHVPRSALRLYHFVGEWRADYLPGMEAAVKTLLSEYNSGPRRPYSPPVSRSSSKTFLVQIHGQITHFEISLQVMHGTWLSWEVNKTVAYIDSSPSKRNGGQYAFGLQITSMIFTVSSKPNIREAMSSSRVKLVFPPASLAGYSDGIKVHTLVLFEFLELKVKPSHWDTLLSVQQKFGQDFNDLVALMQQKRQKTPISRKSKPATPKMSFQYEGHIKMQGFRIGLEGVASSVLLECQNIVGEISNTDRWSWGLDLSDLALSLAPRTHGLSDSAFNRDQRSAFVIVDFKFNGSGSGQGNEKKIGLIVSKVHAVMQPSSIGELGDFIDNLQIEMLERQNQRASELATFKEKAQRILKTFDVNIGEVQTVNESWFQDMVIDISIQSVGIAFPLIYDEELTFAHIARKEINPIRAFLFSIQSIHFGIHRGDSGQAIMQHLSFQFISRQSVTEDFSAESHRTRNHLLYPKMTAQLRSTRTGSSTKIWIDADVSGFIFDIDSTIPKFIFSLIDVYRQGKERVERLSANTPRTPFPSTPLSSGSKLSVPEKSIKTIPASQISANLVFHSGKVRLYSASASNLFKTKTISVTPPWELTDEQISDLGAEIFELPIVSVWAEYRAMPASQKIRKESDPEPSVLIFNSTVHSSNNILRPILLPFLTELVDHVETRLRKIGLNSPKSSSVLLPDFSSTDFLPRTEEDENSISSLQICFSLRIDKSKLELTCQPDVNVVAGLHWDSGGFVLNMTPGARKVSFFGSVGGLTVGLKHGFLSEDCVKLDARDLAFSVSLQRMDSESGHSISIVLDTEFLGGVRFSRLQDILCFKAVWLDRIPLFNQAPQDAKTPLRTADTELADVSSLQGRMSTIVLVRIRKIKLEVDLGQSISKIGLELADSVLRMKLTDDINDVFLFIGDVSTTALGNLSGHAQVSSCVFQTTRRSEIGIWDDLGRGKMLELKLTSGPLVIELESDRQKLLHYRAQPLGVEVYDDWSRAHPQGGKTSRPLQLSFTVTCPEIVAAVTVGTIPKLLSHANKFKANLDAQRQGAFRESQTFRATRTPKPDNPLSAVAEAMLQSAKSRFKETDMGLSYIIRQHMSLRLDTLRLIVFPRTMRDVEIAHFIARDVAAQLNGLLSTDMAPGSRDLVLSFSSMIISRYTQVTHPPVALSDSTRERTEPEWPDSLFKDAIEATIVGLPSMKMHMLSEEVIEETGKILTYDFYSQFVRRVGMKAFEDIYITLNVSLYSWLTVLRKNLARELDQVRATEDWRTSISNMSTTMISGASARKKKVPDPLSLVDSPRSASLPSAGTAGLSPYAPSSARHGWLDHNRSPQIVNEQYLSASPSPLQSESIMIHFPPVKDIIEDTPASRAQPKRATITYRPRERHIERLTMRQLGEATPDVMHPFFMKKAGFNLEDSLPQYVNEYAVVPLEEIMEVLLKLYSQQLLVGTKRPLFVNR</sequence>